<sequence length="1380" mass="153176">MSNSPSEQEKTYGQNLGGRLLRAGDLGRDYVFPFAISLNRPGLYWQDLISSFTKPGSGLGGRLEAVGTILKAHEKMLKRFAKKDSLQVAAFIREGQNQLLTALKASDRPELRLIYLQQFRMMEGLRPEPRRTTNVESVAQPQTPEWLEKPKAEQQSAATNSSITAGDPGRVDLPNVHTAIDEQRWNQPQKFLEEITSMLSDPVYGAGAKADLSDVLPERFQRLIEFSRGKDDTAFYNLVNLTLSDFSAFLKKNSSAQAYQRIDQMFGQFNNLALAARYAKKAVEIMLRKKDGAATKPRSVDNIATLKHPDSTVTPNQYYNNYLTALENPNSGFGAKKADFSPTIQTIHASVIQEVSTKEINFQADFVKGMIDTGLAFLEKSPDKSADLTTLVMKDLLSLLSDSPIAQAIIAGEAKGQGREEQKLKPLQRYFIDKILASSQSIELVKSLGHFIASKDTTRTTEQKQFCQYILWAVRENCLKFGAKNKLNDDKIKTFRASQTAALEKLTYRLETTGLTQQTLTDMMLALKSISPRALAELALILGQGGQLAKTLRYNQDRSLAARQPESVDVNLLGNFYAGFRAGGKMVADTLPTFPPDQELLTHLSIPIITEKLTKEHEKSELTKVDFSMAEVLAGIIGNNDKLTGLGDVIPGAAWLLYPSAERKADQPETLWQCVQQELIYSLYFNQIIGEHGRVEEFLKDGPNKLSGEIGVSREQLAAFELFEVGIVLKDFKGEDNPLKEKARETYLSLLVKILGKTSPTTSYNENKSHIGQVALKIVERVLPYWPLKEQQRFVDLLANKAYLDTPTLVDHGHWKDIVMRLAVNKQKLPPVIDEDQIGLRPISPYILEKTQELLKIYPVIEGPSHRRSLLLDFLGIKKSQIAASQAPTTIKTLVDINNVPNSFLVQAIDIQKLLSFYKPKEGSPKTKRPMTINAAIQDACQEDLRIILASQDPPPRISPEFVQAAQQMRDNLVGAFDQAAVLYMQTLKHLLGAKTDDVFSAVSTKVTADSPVGKLLAELRTETDKKMEKLRESVQMNRTENLAKAANDGVQKNITDQGDPIASIERAIAPFIHLEEGMIDPEVAKLTENALKVLQERARAGSTIGLTNDGVDVPRHPMAIAAWGLASWMMGQGYTTITAIPEASFAARDIVEALLKDQQLSRQLFIGLAKEVGYTDLVGHKTQVSEEVFANLISHLANEKDRQALVRNTQYQIDDEIVRAIMLGKTLETIIPRFQNKAITLGIQKKFQPLIIALGFQLSLMQRRISAARTANIKFAATMGQMGEKIGDVTDDTIRTVLDTGYRTFGWFKRNAGDQSPTAQLAQHVEAILWSMGIQLSIPLPTPADFLGGDLSEAPITQISLTSDTNASDTKAREQIVDV</sequence>
<evidence type="ECO:0000313" key="2">
    <source>
        <dbReference type="EMBL" id="PJE61094.1"/>
    </source>
</evidence>
<gene>
    <name evidence="2" type="ORF">COU86_00910</name>
</gene>
<dbReference type="Proteomes" id="UP000231434">
    <property type="component" value="Unassembled WGS sequence"/>
</dbReference>
<dbReference type="EMBL" id="PFEB01000008">
    <property type="protein sequence ID" value="PJE61094.1"/>
    <property type="molecule type" value="Genomic_DNA"/>
</dbReference>
<feature type="compositionally biased region" description="Polar residues" evidence="1">
    <location>
        <begin position="153"/>
        <end position="164"/>
    </location>
</feature>
<comment type="caution">
    <text evidence="2">The sequence shown here is derived from an EMBL/GenBank/DDBJ whole genome shotgun (WGS) entry which is preliminary data.</text>
</comment>
<name>A0A2M8KMF6_9BACT</name>
<feature type="region of interest" description="Disordered" evidence="1">
    <location>
        <begin position="127"/>
        <end position="171"/>
    </location>
</feature>
<accession>A0A2M8KMF6</accession>
<protein>
    <submittedName>
        <fullName evidence="2">Uncharacterized protein</fullName>
    </submittedName>
</protein>
<organism evidence="2 3">
    <name type="scientific">Candidatus Roizmanbacteria bacterium CG10_big_fil_rev_8_21_14_0_10_36_26</name>
    <dbReference type="NCBI Taxonomy" id="1974851"/>
    <lineage>
        <taxon>Bacteria</taxon>
        <taxon>Candidatus Roizmaniibacteriota</taxon>
    </lineage>
</organism>
<evidence type="ECO:0000313" key="3">
    <source>
        <dbReference type="Proteomes" id="UP000231434"/>
    </source>
</evidence>
<proteinExistence type="predicted"/>
<reference evidence="3" key="1">
    <citation type="submission" date="2017-09" db="EMBL/GenBank/DDBJ databases">
        <title>Depth-based differentiation of microbial function through sediment-hosted aquifers and enrichment of novel symbionts in the deep terrestrial subsurface.</title>
        <authorList>
            <person name="Probst A.J."/>
            <person name="Ladd B."/>
            <person name="Jarett J.K."/>
            <person name="Geller-Mcgrath D.E."/>
            <person name="Sieber C.M.K."/>
            <person name="Emerson J.B."/>
            <person name="Anantharaman K."/>
            <person name="Thomas B.C."/>
            <person name="Malmstrom R."/>
            <person name="Stieglmeier M."/>
            <person name="Klingl A."/>
            <person name="Woyke T."/>
            <person name="Ryan C.M."/>
            <person name="Banfield J.F."/>
        </authorList>
    </citation>
    <scope>NUCLEOTIDE SEQUENCE [LARGE SCALE GENOMIC DNA]</scope>
</reference>
<evidence type="ECO:0000256" key="1">
    <source>
        <dbReference type="SAM" id="MobiDB-lite"/>
    </source>
</evidence>
<feature type="compositionally biased region" description="Polar residues" evidence="1">
    <location>
        <begin position="134"/>
        <end position="143"/>
    </location>
</feature>